<dbReference type="InterPro" id="IPR016166">
    <property type="entry name" value="FAD-bd_PCMH"/>
</dbReference>
<dbReference type="GO" id="GO:0071949">
    <property type="term" value="F:FAD binding"/>
    <property type="evidence" value="ECO:0007669"/>
    <property type="project" value="InterPro"/>
</dbReference>
<dbReference type="RefSeq" id="XP_003651548.1">
    <property type="nucleotide sequence ID" value="XM_003651500.1"/>
</dbReference>
<feature type="signal peptide" evidence="7">
    <location>
        <begin position="1"/>
        <end position="25"/>
    </location>
</feature>
<evidence type="ECO:0000256" key="3">
    <source>
        <dbReference type="ARBA" id="ARBA00022630"/>
    </source>
</evidence>
<keyword evidence="7" id="KW-0732">Signal</keyword>
<evidence type="ECO:0000256" key="7">
    <source>
        <dbReference type="SAM" id="SignalP"/>
    </source>
</evidence>
<keyword evidence="5" id="KW-0560">Oxidoreductase</keyword>
<dbReference type="KEGG" id="ttt:THITE_38252"/>
<organism evidence="9 10">
    <name type="scientific">Thermothielavioides terrestris (strain ATCC 38088 / NRRL 8126)</name>
    <name type="common">Thielavia terrestris</name>
    <dbReference type="NCBI Taxonomy" id="578455"/>
    <lineage>
        <taxon>Eukaryota</taxon>
        <taxon>Fungi</taxon>
        <taxon>Dikarya</taxon>
        <taxon>Ascomycota</taxon>
        <taxon>Pezizomycotina</taxon>
        <taxon>Sordariomycetes</taxon>
        <taxon>Sordariomycetidae</taxon>
        <taxon>Sordariales</taxon>
        <taxon>Chaetomiaceae</taxon>
        <taxon>Thermothielavioides</taxon>
        <taxon>Thermothielavioides terrestris</taxon>
    </lineage>
</organism>
<evidence type="ECO:0000313" key="10">
    <source>
        <dbReference type="Proteomes" id="UP000008181"/>
    </source>
</evidence>
<dbReference type="InterPro" id="IPR006094">
    <property type="entry name" value="Oxid_FAD_bind_N"/>
</dbReference>
<protein>
    <recommendedName>
        <fullName evidence="8">FAD-binding PCMH-type domain-containing protein</fullName>
    </recommendedName>
</protein>
<sequence>MSSPSPWRGRLVCALQLAAPLLSAAAGLTPSLQLQPRHDGPSSSCKAVPGTPGWPSPQDWARFNESLAGRLLQPPPPGAVCHSGQASYNATECPAVRTAWSTYEFHAADPISVDWNQWANDSCLPQEGAPCSRQGYPVFVVNASEARHVQLAVQFARKHNVRLVVKSSGHDYMGRSNAPNSLSIWTHNLRGLQTHNSFRPSRCNVTIEGTAVTAGPGTSMWELYSALDALNQTVVGGGGKTVSLGGYLTGAGHGLLSPWYGLAADQVLEMEVVTPTGEIVTANECQNEDLFWAMRGGGGSTFGVMTSVTMKTFPTPRLETVDLIILTTNVSDPRPVLDMIAYVLSNFPSFGDQGLSGYSYFSPAITDPDLGGNTTIGGFIMSAALRDSSPEAMSRLWDPVLAHINATWPGLFRAIPRPASYPSFLAWYRDHYDQSTAGADIYLGSRLLDKAALTADPAKTAAALQRWCNGSVAEAFLVSGKGVFDARPRGGGNAVLPAWRKSYVHAPFGAEAPPLDPAAALAVLEQINTRVQALRELAPDTGAYVNEASLLLPPDWQHAFWGSNYPRLARIKRALDPDDVLWCTPCVGNERWRQVGDRLCRVSGHQH</sequence>
<evidence type="ECO:0000256" key="4">
    <source>
        <dbReference type="ARBA" id="ARBA00022827"/>
    </source>
</evidence>
<feature type="region of interest" description="Disordered" evidence="6">
    <location>
        <begin position="33"/>
        <end position="53"/>
    </location>
</feature>
<dbReference type="EMBL" id="CP003010">
    <property type="protein sequence ID" value="AEO65212.1"/>
    <property type="molecule type" value="Genomic_DNA"/>
</dbReference>
<dbReference type="PROSITE" id="PS51387">
    <property type="entry name" value="FAD_PCMH"/>
    <property type="match status" value="1"/>
</dbReference>
<proteinExistence type="inferred from homology"/>
<name>G2R470_THETT</name>
<dbReference type="Gene3D" id="3.30.465.10">
    <property type="match status" value="2"/>
</dbReference>
<evidence type="ECO:0000256" key="6">
    <source>
        <dbReference type="SAM" id="MobiDB-lite"/>
    </source>
</evidence>
<dbReference type="GO" id="GO:0016491">
    <property type="term" value="F:oxidoreductase activity"/>
    <property type="evidence" value="ECO:0007669"/>
    <property type="project" value="UniProtKB-KW"/>
</dbReference>
<comment type="similarity">
    <text evidence="2">Belongs to the oxygen-dependent FAD-linked oxidoreductase family.</text>
</comment>
<dbReference type="HOGENOM" id="CLU_018354_4_4_1"/>
<gene>
    <name evidence="9" type="ORF">THITE_38252</name>
</gene>
<keyword evidence="3" id="KW-0285">Flavoprotein</keyword>
<evidence type="ECO:0000256" key="5">
    <source>
        <dbReference type="ARBA" id="ARBA00023002"/>
    </source>
</evidence>
<keyword evidence="4" id="KW-0274">FAD</keyword>
<dbReference type="Pfam" id="PF08031">
    <property type="entry name" value="BBE"/>
    <property type="match status" value="1"/>
</dbReference>
<evidence type="ECO:0000256" key="1">
    <source>
        <dbReference type="ARBA" id="ARBA00001974"/>
    </source>
</evidence>
<dbReference type="InterPro" id="IPR016169">
    <property type="entry name" value="FAD-bd_PCMH_sub2"/>
</dbReference>
<dbReference type="Pfam" id="PF01565">
    <property type="entry name" value="FAD_binding_4"/>
    <property type="match status" value="1"/>
</dbReference>
<dbReference type="PANTHER" id="PTHR42973:SF39">
    <property type="entry name" value="FAD-BINDING PCMH-TYPE DOMAIN-CONTAINING PROTEIN"/>
    <property type="match status" value="1"/>
</dbReference>
<accession>G2R470</accession>
<dbReference type="SUPFAM" id="SSF56176">
    <property type="entry name" value="FAD-binding/transporter-associated domain-like"/>
    <property type="match status" value="1"/>
</dbReference>
<evidence type="ECO:0000313" key="9">
    <source>
        <dbReference type="EMBL" id="AEO65212.1"/>
    </source>
</evidence>
<dbReference type="AlphaFoldDB" id="G2R470"/>
<dbReference type="PANTHER" id="PTHR42973">
    <property type="entry name" value="BINDING OXIDOREDUCTASE, PUTATIVE (AFU_ORTHOLOGUE AFUA_1G17690)-RELATED"/>
    <property type="match status" value="1"/>
</dbReference>
<dbReference type="InterPro" id="IPR012951">
    <property type="entry name" value="BBE"/>
</dbReference>
<dbReference type="InterPro" id="IPR036318">
    <property type="entry name" value="FAD-bd_PCMH-like_sf"/>
</dbReference>
<evidence type="ECO:0000259" key="8">
    <source>
        <dbReference type="PROSITE" id="PS51387"/>
    </source>
</evidence>
<feature type="chain" id="PRO_5003436925" description="FAD-binding PCMH-type domain-containing protein" evidence="7">
    <location>
        <begin position="26"/>
        <end position="607"/>
    </location>
</feature>
<dbReference type="GeneID" id="11518772"/>
<dbReference type="OrthoDB" id="9983560at2759"/>
<comment type="cofactor">
    <cofactor evidence="1">
        <name>FAD</name>
        <dbReference type="ChEBI" id="CHEBI:57692"/>
    </cofactor>
</comment>
<keyword evidence="10" id="KW-1185">Reference proteome</keyword>
<reference evidence="9 10" key="1">
    <citation type="journal article" date="2011" name="Nat. Biotechnol.">
        <title>Comparative genomic analysis of the thermophilic biomass-degrading fungi Myceliophthora thermophila and Thielavia terrestris.</title>
        <authorList>
            <person name="Berka R.M."/>
            <person name="Grigoriev I.V."/>
            <person name="Otillar R."/>
            <person name="Salamov A."/>
            <person name="Grimwood J."/>
            <person name="Reid I."/>
            <person name="Ishmael N."/>
            <person name="John T."/>
            <person name="Darmond C."/>
            <person name="Moisan M.-C."/>
            <person name="Henrissat B."/>
            <person name="Coutinho P.M."/>
            <person name="Lombard V."/>
            <person name="Natvig D.O."/>
            <person name="Lindquist E."/>
            <person name="Schmutz J."/>
            <person name="Lucas S."/>
            <person name="Harris P."/>
            <person name="Powlowski J."/>
            <person name="Bellemare A."/>
            <person name="Taylor D."/>
            <person name="Butler G."/>
            <person name="de Vries R.P."/>
            <person name="Allijn I.E."/>
            <person name="van den Brink J."/>
            <person name="Ushinsky S."/>
            <person name="Storms R."/>
            <person name="Powell A.J."/>
            <person name="Paulsen I.T."/>
            <person name="Elbourne L.D.H."/>
            <person name="Baker S.E."/>
            <person name="Magnuson J."/>
            <person name="LaBoissiere S."/>
            <person name="Clutterbuck A.J."/>
            <person name="Martinez D."/>
            <person name="Wogulis M."/>
            <person name="de Leon A.L."/>
            <person name="Rey M.W."/>
            <person name="Tsang A."/>
        </authorList>
    </citation>
    <scope>NUCLEOTIDE SEQUENCE [LARGE SCALE GENOMIC DNA]</scope>
    <source>
        <strain evidence="10">ATCC 38088 / NRRL 8126</strain>
    </source>
</reference>
<feature type="domain" description="FAD-binding PCMH-type" evidence="8">
    <location>
        <begin position="133"/>
        <end position="315"/>
    </location>
</feature>
<dbReference type="eggNOG" id="ENOG502S43K">
    <property type="taxonomic scope" value="Eukaryota"/>
</dbReference>
<dbReference type="InterPro" id="IPR050416">
    <property type="entry name" value="FAD-linked_Oxidoreductase"/>
</dbReference>
<evidence type="ECO:0000256" key="2">
    <source>
        <dbReference type="ARBA" id="ARBA00005466"/>
    </source>
</evidence>
<dbReference type="Proteomes" id="UP000008181">
    <property type="component" value="Chromosome 2"/>
</dbReference>